<protein>
    <recommendedName>
        <fullName evidence="2">Serpin domain-containing protein</fullName>
    </recommendedName>
</protein>
<gene>
    <name evidence="3" type="ORF">GTC17254_24760</name>
</gene>
<organism evidence="3">
    <name type="scientific">Prevotella sp. GTC17254</name>
    <dbReference type="NCBI Taxonomy" id="3236794"/>
    <lineage>
        <taxon>Bacteria</taxon>
        <taxon>Pseudomonadati</taxon>
        <taxon>Bacteroidota</taxon>
        <taxon>Bacteroidia</taxon>
        <taxon>Bacteroidales</taxon>
        <taxon>Prevotellaceae</taxon>
        <taxon>Prevotella</taxon>
    </lineage>
</organism>
<dbReference type="InterPro" id="IPR036186">
    <property type="entry name" value="Serpin_sf"/>
</dbReference>
<accession>A0AB33IZN5</accession>
<dbReference type="InterPro" id="IPR042185">
    <property type="entry name" value="Serpin_sf_2"/>
</dbReference>
<dbReference type="InterPro" id="IPR023795">
    <property type="entry name" value="Serpin_CS"/>
</dbReference>
<feature type="domain" description="Serpin" evidence="2">
    <location>
        <begin position="95"/>
        <end position="431"/>
    </location>
</feature>
<dbReference type="PROSITE" id="PS00284">
    <property type="entry name" value="SERPIN"/>
    <property type="match status" value="1"/>
</dbReference>
<dbReference type="PANTHER" id="PTHR11461:SF211">
    <property type="entry name" value="GH10112P-RELATED"/>
    <property type="match status" value="1"/>
</dbReference>
<dbReference type="InterPro" id="IPR023796">
    <property type="entry name" value="Serpin_dom"/>
</dbReference>
<dbReference type="Gene3D" id="2.30.39.10">
    <property type="entry name" value="Alpha-1-antitrypsin, domain 1"/>
    <property type="match status" value="1"/>
</dbReference>
<evidence type="ECO:0000259" key="2">
    <source>
        <dbReference type="SMART" id="SM00093"/>
    </source>
</evidence>
<comment type="similarity">
    <text evidence="1">Belongs to the serpin family.</text>
</comment>
<name>A0AB33IZN5_9BACT</name>
<dbReference type="GO" id="GO:0005615">
    <property type="term" value="C:extracellular space"/>
    <property type="evidence" value="ECO:0007669"/>
    <property type="project" value="InterPro"/>
</dbReference>
<dbReference type="AlphaFoldDB" id="A0AB33IZN5"/>
<reference evidence="3" key="1">
    <citation type="submission" date="2024-07" db="EMBL/GenBank/DDBJ databases">
        <title>Complete genome sequence of Prevotella sp. YM-2024 GTC17254.</title>
        <authorList>
            <person name="Hayashi M."/>
            <person name="Muto Y."/>
            <person name="Tanaka K."/>
            <person name="Niwa H."/>
        </authorList>
    </citation>
    <scope>NUCLEOTIDE SEQUENCE</scope>
    <source>
        <strain evidence="3">GTC17254</strain>
    </source>
</reference>
<dbReference type="Pfam" id="PF00079">
    <property type="entry name" value="Serpin"/>
    <property type="match status" value="2"/>
</dbReference>
<sequence length="431" mass="48578">MWTRVSVFFVYLHVTKNVFRMKKTVLVKPVLWLMGGVSLLLVGCGLKQGNPPIGESDVAVLNPRLDKAAQDFMDSRRPSARDSAVVQQTNNRMAFHLFRLLVGLSSGKSVFVSPQGLTYVLSLLNYGAAGDTRSAFGRVLGFDNPQQMRVMQHEMILSHAYRGYGEQEPKWSFTEIANTVDVPKELTLSTEFKNNAENYYFADVLKSSKQHIRLTSEVFFHGFWRYPFDISKTKADVSFFDGKKVIAKVQMMNAVLPDLLFANAGDFRLLRIPYTAGYHMYVLLPNERKGIPTIVGQLNADMWSRLLKNMYKVAQVDLSLPRMELETSYDLADYLKSMGLGVAFGQQADFSGLIVGQVPLYIESVKQRSRLVVAEKKTEAVSETVGALVELSVKKEKPLLKKLQFLCDHPFVYIVTDKYGSINFIGTFLGK</sequence>
<dbReference type="InterPro" id="IPR042178">
    <property type="entry name" value="Serpin_sf_1"/>
</dbReference>
<dbReference type="SMART" id="SM00093">
    <property type="entry name" value="SERPIN"/>
    <property type="match status" value="1"/>
</dbReference>
<dbReference type="PANTHER" id="PTHR11461">
    <property type="entry name" value="SERINE PROTEASE INHIBITOR, SERPIN"/>
    <property type="match status" value="1"/>
</dbReference>
<dbReference type="InterPro" id="IPR000215">
    <property type="entry name" value="Serpin_fam"/>
</dbReference>
<dbReference type="Gene3D" id="3.30.497.10">
    <property type="entry name" value="Antithrombin, subunit I, domain 2"/>
    <property type="match status" value="2"/>
</dbReference>
<proteinExistence type="inferred from homology"/>
<evidence type="ECO:0000313" key="3">
    <source>
        <dbReference type="EMBL" id="BFO74879.1"/>
    </source>
</evidence>
<dbReference type="EMBL" id="AP035786">
    <property type="protein sequence ID" value="BFO74879.1"/>
    <property type="molecule type" value="Genomic_DNA"/>
</dbReference>
<evidence type="ECO:0000256" key="1">
    <source>
        <dbReference type="RuleBase" id="RU000411"/>
    </source>
</evidence>
<dbReference type="SUPFAM" id="SSF56574">
    <property type="entry name" value="Serpins"/>
    <property type="match status" value="1"/>
</dbReference>
<dbReference type="GO" id="GO:0004867">
    <property type="term" value="F:serine-type endopeptidase inhibitor activity"/>
    <property type="evidence" value="ECO:0007669"/>
    <property type="project" value="InterPro"/>
</dbReference>